<dbReference type="PROSITE" id="PS50801">
    <property type="entry name" value="STAS"/>
    <property type="match status" value="1"/>
</dbReference>
<dbReference type="SUPFAM" id="SSF52091">
    <property type="entry name" value="SpoIIaa-like"/>
    <property type="match status" value="1"/>
</dbReference>
<evidence type="ECO:0000313" key="3">
    <source>
        <dbReference type="Proteomes" id="UP001224433"/>
    </source>
</evidence>
<dbReference type="Proteomes" id="UP001224433">
    <property type="component" value="Chromosome"/>
</dbReference>
<keyword evidence="3" id="KW-1185">Reference proteome</keyword>
<dbReference type="InterPro" id="IPR002645">
    <property type="entry name" value="STAS_dom"/>
</dbReference>
<accession>A0ABY9J6B0</accession>
<dbReference type="CDD" id="cd07043">
    <property type="entry name" value="STAS_anti-anti-sigma_factors"/>
    <property type="match status" value="1"/>
</dbReference>
<dbReference type="InterPro" id="IPR036513">
    <property type="entry name" value="STAS_dom_sf"/>
</dbReference>
<feature type="domain" description="STAS" evidence="1">
    <location>
        <begin position="18"/>
        <end position="62"/>
    </location>
</feature>
<proteinExistence type="predicted"/>
<organism evidence="2 3">
    <name type="scientific">Streptomyces glycanivorans</name>
    <dbReference type="NCBI Taxonomy" id="3033808"/>
    <lineage>
        <taxon>Bacteria</taxon>
        <taxon>Bacillati</taxon>
        <taxon>Actinomycetota</taxon>
        <taxon>Actinomycetes</taxon>
        <taxon>Kitasatosporales</taxon>
        <taxon>Streptomycetaceae</taxon>
        <taxon>Streptomyces</taxon>
    </lineage>
</organism>
<evidence type="ECO:0000313" key="2">
    <source>
        <dbReference type="EMBL" id="WLQ62409.1"/>
    </source>
</evidence>
<evidence type="ECO:0000259" key="1">
    <source>
        <dbReference type="PROSITE" id="PS50801"/>
    </source>
</evidence>
<dbReference type="RefSeq" id="WP_147961782.1">
    <property type="nucleotide sequence ID" value="NZ_CP120983.1"/>
</dbReference>
<sequence>MNVTTLIDATSATIIPHGEIDHTTLPKLRAVVAALPRDVAEVVWDLKDTPFIDTAGLHLLVDPPPADVPPRRATVTGMQSQPLRVLRTAAELFPTLEFARLLPEARQHEAAA</sequence>
<protein>
    <submittedName>
        <fullName evidence="2">STAS domain-containing protein</fullName>
    </submittedName>
</protein>
<gene>
    <name evidence="2" type="ORF">P8A20_01860</name>
</gene>
<reference evidence="2 3" key="1">
    <citation type="submission" date="2023-03" db="EMBL/GenBank/DDBJ databases">
        <title>Isolation and description of six Streptomyces strains from soil environments, able to metabolize different microbial glucans.</title>
        <authorList>
            <person name="Widen T."/>
            <person name="Larsbrink J."/>
        </authorList>
    </citation>
    <scope>NUCLEOTIDE SEQUENCE [LARGE SCALE GENOMIC DNA]</scope>
    <source>
        <strain evidence="2 3">Alt3</strain>
    </source>
</reference>
<name>A0ABY9J6B0_9ACTN</name>
<dbReference type="Gene3D" id="3.30.750.24">
    <property type="entry name" value="STAS domain"/>
    <property type="match status" value="1"/>
</dbReference>
<dbReference type="EMBL" id="CP120983">
    <property type="protein sequence ID" value="WLQ62409.1"/>
    <property type="molecule type" value="Genomic_DNA"/>
</dbReference>